<accession>A0ACC6PMD3</accession>
<proteinExistence type="predicted"/>
<comment type="caution">
    <text evidence="1">The sequence shown here is derived from an EMBL/GenBank/DDBJ whole genome shotgun (WGS) entry which is preliminary data.</text>
</comment>
<protein>
    <submittedName>
        <fullName evidence="1">DUF4440 domain-containing protein</fullName>
    </submittedName>
</protein>
<sequence>MYDVDEQAVRAVLEGELRLLGVPVRALAETVGELLDAEFVEFDTSGKRCDQALVVAAYRGAVPLDETLTVSDMAAALLAPGLVHVTYRSGSNDGCALRSSLWRRTPAGWRRYFHQGTLSEGT</sequence>
<dbReference type="EMBL" id="JBBKAJ010000022">
    <property type="protein sequence ID" value="MEJ8632579.1"/>
    <property type="molecule type" value="Genomic_DNA"/>
</dbReference>
<dbReference type="Proteomes" id="UP001377168">
    <property type="component" value="Unassembled WGS sequence"/>
</dbReference>
<evidence type="ECO:0000313" key="1">
    <source>
        <dbReference type="EMBL" id="MEJ8632579.1"/>
    </source>
</evidence>
<keyword evidence="2" id="KW-1185">Reference proteome</keyword>
<evidence type="ECO:0000313" key="2">
    <source>
        <dbReference type="Proteomes" id="UP001377168"/>
    </source>
</evidence>
<reference evidence="1" key="1">
    <citation type="submission" date="2024-03" db="EMBL/GenBank/DDBJ databases">
        <title>Novel Streptomyces species of biotechnological and ecological value are a feature of Machair soil.</title>
        <authorList>
            <person name="Prole J.R."/>
            <person name="Goodfellow M."/>
            <person name="Allenby N."/>
            <person name="Ward A.C."/>
        </authorList>
    </citation>
    <scope>NUCLEOTIDE SEQUENCE</scope>
    <source>
        <strain evidence="1">MS2.AVA.5</strain>
    </source>
</reference>
<gene>
    <name evidence="1" type="ORF">WKI67_04025</name>
</gene>
<organism evidence="1 2">
    <name type="scientific">Streptomyces achmelvichensis</name>
    <dbReference type="NCBI Taxonomy" id="3134111"/>
    <lineage>
        <taxon>Bacteria</taxon>
        <taxon>Bacillati</taxon>
        <taxon>Actinomycetota</taxon>
        <taxon>Actinomycetes</taxon>
        <taxon>Kitasatosporales</taxon>
        <taxon>Streptomycetaceae</taxon>
        <taxon>Streptomyces</taxon>
    </lineage>
</organism>
<name>A0ACC6PMD3_9ACTN</name>